<sequence>ANTHPPEFILFNIFDSEVLADDEIEVLVDDKAKAEAKESGDYSLSNYIKF</sequence>
<name>A0ACA9NUE3_9GLOM</name>
<dbReference type="EMBL" id="CAJVQC010016353">
    <property type="protein sequence ID" value="CAG8675823.1"/>
    <property type="molecule type" value="Genomic_DNA"/>
</dbReference>
<protein>
    <submittedName>
        <fullName evidence="1">26499_t:CDS:1</fullName>
    </submittedName>
</protein>
<gene>
    <name evidence="1" type="ORF">RPERSI_LOCUS8886</name>
</gene>
<dbReference type="Proteomes" id="UP000789920">
    <property type="component" value="Unassembled WGS sequence"/>
</dbReference>
<evidence type="ECO:0000313" key="2">
    <source>
        <dbReference type="Proteomes" id="UP000789920"/>
    </source>
</evidence>
<organism evidence="1 2">
    <name type="scientific">Racocetra persica</name>
    <dbReference type="NCBI Taxonomy" id="160502"/>
    <lineage>
        <taxon>Eukaryota</taxon>
        <taxon>Fungi</taxon>
        <taxon>Fungi incertae sedis</taxon>
        <taxon>Mucoromycota</taxon>
        <taxon>Glomeromycotina</taxon>
        <taxon>Glomeromycetes</taxon>
        <taxon>Diversisporales</taxon>
        <taxon>Gigasporaceae</taxon>
        <taxon>Racocetra</taxon>
    </lineage>
</organism>
<reference evidence="1" key="1">
    <citation type="submission" date="2021-06" db="EMBL/GenBank/DDBJ databases">
        <authorList>
            <person name="Kallberg Y."/>
            <person name="Tangrot J."/>
            <person name="Rosling A."/>
        </authorList>
    </citation>
    <scope>NUCLEOTIDE SEQUENCE</scope>
    <source>
        <strain evidence="1">MA461A</strain>
    </source>
</reference>
<feature type="non-terminal residue" evidence="1">
    <location>
        <position position="1"/>
    </location>
</feature>
<evidence type="ECO:0000313" key="1">
    <source>
        <dbReference type="EMBL" id="CAG8675823.1"/>
    </source>
</evidence>
<accession>A0ACA9NUE3</accession>
<comment type="caution">
    <text evidence="1">The sequence shown here is derived from an EMBL/GenBank/DDBJ whole genome shotgun (WGS) entry which is preliminary data.</text>
</comment>
<proteinExistence type="predicted"/>
<keyword evidence="2" id="KW-1185">Reference proteome</keyword>